<dbReference type="RefSeq" id="XP_460576.1">
    <property type="nucleotide sequence ID" value="XM_460576.1"/>
</dbReference>
<accession>Q6BMJ5</accession>
<evidence type="ECO:0000313" key="2">
    <source>
        <dbReference type="Proteomes" id="UP000000599"/>
    </source>
</evidence>
<dbReference type="eggNOG" id="KOG4754">
    <property type="taxonomic scope" value="Eukaryota"/>
</dbReference>
<dbReference type="SMART" id="SM00855">
    <property type="entry name" value="PGAM"/>
    <property type="match status" value="1"/>
</dbReference>
<dbReference type="SUPFAM" id="SSF53254">
    <property type="entry name" value="Phosphoglycerate mutase-like"/>
    <property type="match status" value="1"/>
</dbReference>
<dbReference type="HOGENOM" id="CLU_039184_0_2_1"/>
<dbReference type="GO" id="GO:0005737">
    <property type="term" value="C:cytoplasm"/>
    <property type="evidence" value="ECO:0007669"/>
    <property type="project" value="TreeGrafter"/>
</dbReference>
<dbReference type="CDD" id="cd07067">
    <property type="entry name" value="HP_PGM_like"/>
    <property type="match status" value="1"/>
</dbReference>
<dbReference type="InterPro" id="IPR029033">
    <property type="entry name" value="His_PPase_superfam"/>
</dbReference>
<evidence type="ECO:0000313" key="1">
    <source>
        <dbReference type="EMBL" id="CAG88900.1"/>
    </source>
</evidence>
<dbReference type="AlphaFoldDB" id="Q6BMJ5"/>
<organism evidence="1 2">
    <name type="scientific">Debaryomyces hansenii (strain ATCC 36239 / CBS 767 / BCRC 21394 / JCM 1990 / NBRC 0083 / IGC 2968)</name>
    <name type="common">Yeast</name>
    <name type="synonym">Torulaspora hansenii</name>
    <dbReference type="NCBI Taxonomy" id="284592"/>
    <lineage>
        <taxon>Eukaryota</taxon>
        <taxon>Fungi</taxon>
        <taxon>Dikarya</taxon>
        <taxon>Ascomycota</taxon>
        <taxon>Saccharomycotina</taxon>
        <taxon>Pichiomycetes</taxon>
        <taxon>Debaryomycetaceae</taxon>
        <taxon>Debaryomyces</taxon>
    </lineage>
</organism>
<reference evidence="1 2" key="1">
    <citation type="journal article" date="2004" name="Nature">
        <title>Genome evolution in yeasts.</title>
        <authorList>
            <consortium name="Genolevures"/>
            <person name="Dujon B."/>
            <person name="Sherman D."/>
            <person name="Fischer G."/>
            <person name="Durrens P."/>
            <person name="Casaregola S."/>
            <person name="Lafontaine I."/>
            <person name="de Montigny J."/>
            <person name="Marck C."/>
            <person name="Neuveglise C."/>
            <person name="Talla E."/>
            <person name="Goffard N."/>
            <person name="Frangeul L."/>
            <person name="Aigle M."/>
            <person name="Anthouard V."/>
            <person name="Babour A."/>
            <person name="Barbe V."/>
            <person name="Barnay S."/>
            <person name="Blanchin S."/>
            <person name="Beckerich J.M."/>
            <person name="Beyne E."/>
            <person name="Bleykasten C."/>
            <person name="Boisrame A."/>
            <person name="Boyer J."/>
            <person name="Cattolico L."/>
            <person name="Confanioleri F."/>
            <person name="de Daruvar A."/>
            <person name="Despons L."/>
            <person name="Fabre E."/>
            <person name="Fairhead C."/>
            <person name="Ferry-Dumazet H."/>
            <person name="Groppi A."/>
            <person name="Hantraye F."/>
            <person name="Hennequin C."/>
            <person name="Jauniaux N."/>
            <person name="Joyet P."/>
            <person name="Kachouri R."/>
            <person name="Kerrest A."/>
            <person name="Koszul R."/>
            <person name="Lemaire M."/>
            <person name="Lesur I."/>
            <person name="Ma L."/>
            <person name="Muller H."/>
            <person name="Nicaud J.M."/>
            <person name="Nikolski M."/>
            <person name="Oztas S."/>
            <person name="Ozier-Kalogeropoulos O."/>
            <person name="Pellenz S."/>
            <person name="Potier S."/>
            <person name="Richard G.F."/>
            <person name="Straub M.L."/>
            <person name="Suleau A."/>
            <person name="Swennene D."/>
            <person name="Tekaia F."/>
            <person name="Wesolowski-Louvel M."/>
            <person name="Westhof E."/>
            <person name="Wirth B."/>
            <person name="Zeniou-Meyer M."/>
            <person name="Zivanovic I."/>
            <person name="Bolotin-Fukuhara M."/>
            <person name="Thierry A."/>
            <person name="Bouchier C."/>
            <person name="Caudron B."/>
            <person name="Scarpelli C."/>
            <person name="Gaillardin C."/>
            <person name="Weissenbach J."/>
            <person name="Wincker P."/>
            <person name="Souciet J.L."/>
        </authorList>
    </citation>
    <scope>NUCLEOTIDE SEQUENCE [LARGE SCALE GENOMIC DNA]</scope>
    <source>
        <strain evidence="2">ATCC 36239 / CBS 767 / BCRC 21394 / JCM 1990 / NBRC 0083 / IGC 2968</strain>
    </source>
</reference>
<dbReference type="KEGG" id="dha:DEHA2F04906g"/>
<name>Q6BMJ5_DEBHA</name>
<dbReference type="VEuPathDB" id="FungiDB:DEHA2F04906g"/>
<dbReference type="InParanoid" id="Q6BMJ5"/>
<dbReference type="FunCoup" id="Q6BMJ5">
    <property type="interactions" value="185"/>
</dbReference>
<gene>
    <name evidence="1" type="ordered locus">DEHA2F04906g</name>
</gene>
<dbReference type="Gene3D" id="3.40.50.1240">
    <property type="entry name" value="Phosphoglycerate mutase-like"/>
    <property type="match status" value="1"/>
</dbReference>
<dbReference type="Pfam" id="PF00300">
    <property type="entry name" value="His_Phos_1"/>
    <property type="match status" value="1"/>
</dbReference>
<sequence>MPQPSKLDILDSRLSPEDTFTFHNELHKQQEQKQEYWKFEIVPDFFKQSDSETDETTFNYLKESFGRVKSWKDVFDGLGGLNETAESNVCYKVFFLARHGQGYHNLAHDKYGNDAWNDYWSKINGDGEIVWGPDPELTELGQNQAKENYKQWQIELKDGCRLPTKWFVSPLSRSIDTLTMTWENITKLGEARPLIKENIRETIGVHTCDMRSTRSIIDSKYSPKGYVIEPGFAEKDIYFKKDYRETVREHALRINEFFQEVFTVKDDIICVTSHSGSIRASLLVLGHRQFSVGTGGMIPVFVKGTKIVNK</sequence>
<dbReference type="PANTHER" id="PTHR48100">
    <property type="entry name" value="BROAD-SPECIFICITY PHOSPHATASE YOR283W-RELATED"/>
    <property type="match status" value="1"/>
</dbReference>
<dbReference type="InterPro" id="IPR013078">
    <property type="entry name" value="His_Pase_superF_clade-1"/>
</dbReference>
<protein>
    <submittedName>
        <fullName evidence="1">DEHA2F04906p</fullName>
    </submittedName>
</protein>
<dbReference type="OMA" id="NWVDARL"/>
<dbReference type="EMBL" id="CR382138">
    <property type="protein sequence ID" value="CAG88900.1"/>
    <property type="molecule type" value="Genomic_DNA"/>
</dbReference>
<dbReference type="GO" id="GO:0016791">
    <property type="term" value="F:phosphatase activity"/>
    <property type="evidence" value="ECO:0007669"/>
    <property type="project" value="TreeGrafter"/>
</dbReference>
<proteinExistence type="predicted"/>
<dbReference type="InterPro" id="IPR050275">
    <property type="entry name" value="PGM_Phosphatase"/>
</dbReference>
<dbReference type="Proteomes" id="UP000000599">
    <property type="component" value="Chromosome F"/>
</dbReference>
<dbReference type="PANTHER" id="PTHR48100:SF1">
    <property type="entry name" value="HISTIDINE PHOSPHATASE FAMILY PROTEIN-RELATED"/>
    <property type="match status" value="1"/>
</dbReference>
<keyword evidence="2" id="KW-1185">Reference proteome</keyword>
<dbReference type="OrthoDB" id="496981at2759"/>
<dbReference type="GeneID" id="2903241"/>